<gene>
    <name evidence="1" type="ORF">GOODEAATRI_027587</name>
</gene>
<evidence type="ECO:0000313" key="1">
    <source>
        <dbReference type="EMBL" id="MEQ2179676.1"/>
    </source>
</evidence>
<dbReference type="EMBL" id="JAHRIO010063605">
    <property type="protein sequence ID" value="MEQ2179676.1"/>
    <property type="molecule type" value="Genomic_DNA"/>
</dbReference>
<keyword evidence="2" id="KW-1185">Reference proteome</keyword>
<proteinExistence type="predicted"/>
<accession>A0ABV0P897</accession>
<dbReference type="Proteomes" id="UP001476798">
    <property type="component" value="Unassembled WGS sequence"/>
</dbReference>
<comment type="caution">
    <text evidence="1">The sequence shown here is derived from an EMBL/GenBank/DDBJ whole genome shotgun (WGS) entry which is preliminary data.</text>
</comment>
<reference evidence="1 2" key="1">
    <citation type="submission" date="2021-06" db="EMBL/GenBank/DDBJ databases">
        <authorList>
            <person name="Palmer J.M."/>
        </authorList>
    </citation>
    <scope>NUCLEOTIDE SEQUENCE [LARGE SCALE GENOMIC DNA]</scope>
    <source>
        <strain evidence="1 2">GA_2019</strain>
        <tissue evidence="1">Muscle</tissue>
    </source>
</reference>
<evidence type="ECO:0000313" key="2">
    <source>
        <dbReference type="Proteomes" id="UP001476798"/>
    </source>
</evidence>
<organism evidence="1 2">
    <name type="scientific">Goodea atripinnis</name>
    <dbReference type="NCBI Taxonomy" id="208336"/>
    <lineage>
        <taxon>Eukaryota</taxon>
        <taxon>Metazoa</taxon>
        <taxon>Chordata</taxon>
        <taxon>Craniata</taxon>
        <taxon>Vertebrata</taxon>
        <taxon>Euteleostomi</taxon>
        <taxon>Actinopterygii</taxon>
        <taxon>Neopterygii</taxon>
        <taxon>Teleostei</taxon>
        <taxon>Neoteleostei</taxon>
        <taxon>Acanthomorphata</taxon>
        <taxon>Ovalentaria</taxon>
        <taxon>Atherinomorphae</taxon>
        <taxon>Cyprinodontiformes</taxon>
        <taxon>Goodeidae</taxon>
        <taxon>Goodea</taxon>
    </lineage>
</organism>
<sequence length="108" mass="12021">MDTIEPVSTKHLTVTPPVTTSARGQTEINLEAPKFLITACEPVAPPPKLWLYSSVGTSFPTLKQNETETLKLTEAEYERGHANHHTLVQNGQAAYSAYRLQDQERVDD</sequence>
<name>A0ABV0P897_9TELE</name>
<protein>
    <submittedName>
        <fullName evidence="1">Uncharacterized protein</fullName>
    </submittedName>
</protein>